<gene>
    <name evidence="1" type="ORF">CA982_18555</name>
</gene>
<keyword evidence="2" id="KW-1185">Reference proteome</keyword>
<comment type="caution">
    <text evidence="1">The sequence shown here is derived from an EMBL/GenBank/DDBJ whole genome shotgun (WGS) entry which is preliminary data.</text>
</comment>
<reference evidence="1 2" key="1">
    <citation type="submission" date="2017-05" db="EMBL/GenBank/DDBJ databases">
        <title>Biotechnological potential of actinobacteria isolated from South African environments.</title>
        <authorList>
            <person name="Le Roes-Hill M."/>
            <person name="Prins A."/>
            <person name="Durrell K.A."/>
        </authorList>
    </citation>
    <scope>NUCLEOTIDE SEQUENCE [LARGE SCALE GENOMIC DNA]</scope>
    <source>
        <strain evidence="1">BS2</strain>
    </source>
</reference>
<proteinExistence type="predicted"/>
<accession>A0A243Q6V0</accession>
<evidence type="ECO:0000313" key="2">
    <source>
        <dbReference type="Proteomes" id="UP000194632"/>
    </source>
</evidence>
<dbReference type="OrthoDB" id="514320at2"/>
<dbReference type="Proteomes" id="UP000194632">
    <property type="component" value="Unassembled WGS sequence"/>
</dbReference>
<name>A0A243Q6V0_9ACTN</name>
<evidence type="ECO:0000313" key="1">
    <source>
        <dbReference type="EMBL" id="OUC77232.1"/>
    </source>
</evidence>
<dbReference type="RefSeq" id="WP_086536739.1">
    <property type="nucleotide sequence ID" value="NZ_NGFO01000023.1"/>
</dbReference>
<sequence length="91" mass="9595">MHDNTTPEATAATTTLEDTAPAVPAFATTAAVAAGCQIYPPTTFQVCGAIRDKYNQMGGPTSFLLLPKSNELTNPGNTGKRSEFIGGNIYW</sequence>
<dbReference type="InterPro" id="IPR013207">
    <property type="entry name" value="LGFP"/>
</dbReference>
<dbReference type="EMBL" id="NGFO01000023">
    <property type="protein sequence ID" value="OUC77232.1"/>
    <property type="molecule type" value="Genomic_DNA"/>
</dbReference>
<protein>
    <submittedName>
        <fullName evidence="1">Uncharacterized protein</fullName>
    </submittedName>
</protein>
<dbReference type="AlphaFoldDB" id="A0A243Q6V0"/>
<dbReference type="STRING" id="417102.CA982_18555"/>
<dbReference type="Pfam" id="PF08310">
    <property type="entry name" value="LGFP"/>
    <property type="match status" value="1"/>
</dbReference>
<organism evidence="1 2">
    <name type="scientific">Gordonia lacunae</name>
    <dbReference type="NCBI Taxonomy" id="417102"/>
    <lineage>
        <taxon>Bacteria</taxon>
        <taxon>Bacillati</taxon>
        <taxon>Actinomycetota</taxon>
        <taxon>Actinomycetes</taxon>
        <taxon>Mycobacteriales</taxon>
        <taxon>Gordoniaceae</taxon>
        <taxon>Gordonia</taxon>
    </lineage>
</organism>